<dbReference type="PROSITE" id="PS00133">
    <property type="entry name" value="CARBOXYPEPT_ZN_2"/>
    <property type="match status" value="1"/>
</dbReference>
<evidence type="ECO:0000313" key="12">
    <source>
        <dbReference type="EMBL" id="KAK4876011.1"/>
    </source>
</evidence>
<keyword evidence="8" id="KW-0325">Glycoprotein</keyword>
<evidence type="ECO:0000256" key="8">
    <source>
        <dbReference type="ARBA" id="ARBA00023180"/>
    </source>
</evidence>
<evidence type="ECO:0000256" key="3">
    <source>
        <dbReference type="ARBA" id="ARBA00022645"/>
    </source>
</evidence>
<dbReference type="GO" id="GO:0008270">
    <property type="term" value="F:zinc ion binding"/>
    <property type="evidence" value="ECO:0007669"/>
    <property type="project" value="InterPro"/>
</dbReference>
<reference evidence="13" key="1">
    <citation type="submission" date="2023-01" db="EMBL/GenBank/DDBJ databases">
        <title>Key to firefly adult light organ development and bioluminescence: homeobox transcription factors regulate luciferase expression and transportation to peroxisome.</title>
        <authorList>
            <person name="Fu X."/>
        </authorList>
    </citation>
    <scope>NUCLEOTIDE SEQUENCE [LARGE SCALE GENOMIC DNA]</scope>
</reference>
<keyword evidence="13" id="KW-1185">Reference proteome</keyword>
<keyword evidence="7" id="KW-0862">Zinc</keyword>
<feature type="signal peptide" evidence="10">
    <location>
        <begin position="1"/>
        <end position="19"/>
    </location>
</feature>
<protein>
    <recommendedName>
        <fullName evidence="11">Peptidase M14 domain-containing protein</fullName>
    </recommendedName>
</protein>
<comment type="caution">
    <text evidence="12">The sequence shown here is derived from an EMBL/GenBank/DDBJ whole genome shotgun (WGS) entry which is preliminary data.</text>
</comment>
<evidence type="ECO:0000256" key="5">
    <source>
        <dbReference type="ARBA" id="ARBA00022723"/>
    </source>
</evidence>
<dbReference type="GO" id="GO:0006518">
    <property type="term" value="P:peptide metabolic process"/>
    <property type="evidence" value="ECO:0007669"/>
    <property type="project" value="TreeGrafter"/>
</dbReference>
<dbReference type="AlphaFoldDB" id="A0AAN7P666"/>
<comment type="cofactor">
    <cofactor evidence="1">
        <name>Zn(2+)</name>
        <dbReference type="ChEBI" id="CHEBI:29105"/>
    </cofactor>
</comment>
<dbReference type="PRINTS" id="PR00765">
    <property type="entry name" value="CRBOXYPTASEA"/>
</dbReference>
<dbReference type="Proteomes" id="UP001353858">
    <property type="component" value="Unassembled WGS sequence"/>
</dbReference>
<dbReference type="InterPro" id="IPR008969">
    <property type="entry name" value="CarboxyPept-like_regulatory"/>
</dbReference>
<evidence type="ECO:0000256" key="7">
    <source>
        <dbReference type="ARBA" id="ARBA00022833"/>
    </source>
</evidence>
<evidence type="ECO:0000256" key="6">
    <source>
        <dbReference type="ARBA" id="ARBA00022801"/>
    </source>
</evidence>
<dbReference type="PROSITE" id="PS00132">
    <property type="entry name" value="CARBOXYPEPT_ZN_1"/>
    <property type="match status" value="1"/>
</dbReference>
<dbReference type="Pfam" id="PF00246">
    <property type="entry name" value="Peptidase_M14"/>
    <property type="match status" value="1"/>
</dbReference>
<dbReference type="Gene3D" id="3.40.630.10">
    <property type="entry name" value="Zn peptidases"/>
    <property type="match status" value="1"/>
</dbReference>
<keyword evidence="10" id="KW-0732">Signal</keyword>
<evidence type="ECO:0000256" key="2">
    <source>
        <dbReference type="ARBA" id="ARBA00005988"/>
    </source>
</evidence>
<organism evidence="12 13">
    <name type="scientific">Aquatica leii</name>
    <dbReference type="NCBI Taxonomy" id="1421715"/>
    <lineage>
        <taxon>Eukaryota</taxon>
        <taxon>Metazoa</taxon>
        <taxon>Ecdysozoa</taxon>
        <taxon>Arthropoda</taxon>
        <taxon>Hexapoda</taxon>
        <taxon>Insecta</taxon>
        <taxon>Pterygota</taxon>
        <taxon>Neoptera</taxon>
        <taxon>Endopterygota</taxon>
        <taxon>Coleoptera</taxon>
        <taxon>Polyphaga</taxon>
        <taxon>Elateriformia</taxon>
        <taxon>Elateroidea</taxon>
        <taxon>Lampyridae</taxon>
        <taxon>Luciolinae</taxon>
        <taxon>Aquatica</taxon>
    </lineage>
</organism>
<evidence type="ECO:0000259" key="11">
    <source>
        <dbReference type="PROSITE" id="PS52035"/>
    </source>
</evidence>
<dbReference type="InterPro" id="IPR057246">
    <property type="entry name" value="CARBOXYPEPT_ZN_1"/>
</dbReference>
<dbReference type="InterPro" id="IPR000834">
    <property type="entry name" value="Peptidase_M14"/>
</dbReference>
<dbReference type="InterPro" id="IPR057247">
    <property type="entry name" value="CARBOXYPEPT_ZN_2"/>
</dbReference>
<dbReference type="PANTHER" id="PTHR11532:SF84">
    <property type="entry name" value="CARBOXYPEPTIDASE M"/>
    <property type="match status" value="1"/>
</dbReference>
<dbReference type="CDD" id="cd11308">
    <property type="entry name" value="Peptidase_M14NE-CP-C_like"/>
    <property type="match status" value="1"/>
</dbReference>
<feature type="chain" id="PRO_5042921849" description="Peptidase M14 domain-containing protein" evidence="10">
    <location>
        <begin position="20"/>
        <end position="482"/>
    </location>
</feature>
<comment type="similarity">
    <text evidence="2 9">Belongs to the peptidase M14 family.</text>
</comment>
<keyword evidence="3" id="KW-0121">Carboxypeptidase</keyword>
<name>A0AAN7P666_9COLE</name>
<dbReference type="Gene3D" id="2.60.40.1120">
    <property type="entry name" value="Carboxypeptidase-like, regulatory domain"/>
    <property type="match status" value="1"/>
</dbReference>
<dbReference type="InterPro" id="IPR050753">
    <property type="entry name" value="Peptidase_M14_domain"/>
</dbReference>
<keyword evidence="4" id="KW-0645">Protease</keyword>
<dbReference type="SUPFAM" id="SSF53187">
    <property type="entry name" value="Zn-dependent exopeptidases"/>
    <property type="match status" value="1"/>
</dbReference>
<feature type="active site" description="Proton donor/acceptor" evidence="9">
    <location>
        <position position="285"/>
    </location>
</feature>
<dbReference type="SUPFAM" id="SSF49464">
    <property type="entry name" value="Carboxypeptidase regulatory domain-like"/>
    <property type="match status" value="1"/>
</dbReference>
<dbReference type="GO" id="GO:0004181">
    <property type="term" value="F:metallocarboxypeptidase activity"/>
    <property type="evidence" value="ECO:0007669"/>
    <property type="project" value="InterPro"/>
</dbReference>
<keyword evidence="6" id="KW-0378">Hydrolase</keyword>
<feature type="domain" description="Peptidase M14" evidence="11">
    <location>
        <begin position="23"/>
        <end position="315"/>
    </location>
</feature>
<evidence type="ECO:0000256" key="9">
    <source>
        <dbReference type="PROSITE-ProRule" id="PRU01379"/>
    </source>
</evidence>
<accession>A0AAN7P666</accession>
<dbReference type="Pfam" id="PF13620">
    <property type="entry name" value="CarboxypepD_reg"/>
    <property type="match status" value="1"/>
</dbReference>
<dbReference type="PROSITE" id="PS52035">
    <property type="entry name" value="PEPTIDASE_M14"/>
    <property type="match status" value="1"/>
</dbReference>
<dbReference type="EMBL" id="JARPUR010000005">
    <property type="protein sequence ID" value="KAK4876011.1"/>
    <property type="molecule type" value="Genomic_DNA"/>
</dbReference>
<dbReference type="PANTHER" id="PTHR11532">
    <property type="entry name" value="PROTEASE M14 CARBOXYPEPTIDASE"/>
    <property type="match status" value="1"/>
</dbReference>
<dbReference type="FunFam" id="3.40.630.10:FF:000020">
    <property type="entry name" value="Carboxypeptidase D"/>
    <property type="match status" value="1"/>
</dbReference>
<dbReference type="SMART" id="SM00631">
    <property type="entry name" value="Zn_pept"/>
    <property type="match status" value="1"/>
</dbReference>
<dbReference type="GO" id="GO:0005615">
    <property type="term" value="C:extracellular space"/>
    <property type="evidence" value="ECO:0007669"/>
    <property type="project" value="TreeGrafter"/>
</dbReference>
<gene>
    <name evidence="12" type="ORF">RN001_012433</name>
</gene>
<evidence type="ECO:0000256" key="1">
    <source>
        <dbReference type="ARBA" id="ARBA00001947"/>
    </source>
</evidence>
<evidence type="ECO:0000256" key="10">
    <source>
        <dbReference type="SAM" id="SignalP"/>
    </source>
</evidence>
<evidence type="ECO:0000313" key="13">
    <source>
        <dbReference type="Proteomes" id="UP001353858"/>
    </source>
</evidence>
<evidence type="ECO:0000256" key="4">
    <source>
        <dbReference type="ARBA" id="ARBA00022670"/>
    </source>
</evidence>
<proteinExistence type="inferred from homology"/>
<dbReference type="GO" id="GO:0016485">
    <property type="term" value="P:protein processing"/>
    <property type="evidence" value="ECO:0007669"/>
    <property type="project" value="TreeGrafter"/>
</dbReference>
<dbReference type="CDD" id="cd03858">
    <property type="entry name" value="M14_CP_N-E_like"/>
    <property type="match status" value="1"/>
</dbReference>
<keyword evidence="5" id="KW-0479">Metal-binding</keyword>
<sequence>MQSFLKLILIVVLVFEVRGLDFGYHKYKNLTQILQNYSEYYSKLSPKLYSIGISREKRNLWVLKLTAASANKTAIPNVKLIGNIHGNEAVGRELLLHLIEYLGESYGKDPIVTWLMKNTNIHILPSMNPDGFEKASEGICIGEHGRCNVKNMDLNRNFPDYYIENRYPIQPESQAVQKWMNEIPFILSASLHGGALVVNYPFDTVKEFTSLPVNPPSLSADDDVFIYLAKVYANRHPKMHMGLPCPDVGRNFTGGITNGAAWYPFRGGMQDFNYFKHGCMELTLEISCCKYPQAKELPQLWEDNKYALLDFIKQAHRGVRGVVFNNEDKKPISGASLKIIGREMYFNTSKNGEFWRILLPGKYQLQVNATGYHSETINFVVHADKNSKPKTTILNLPMYKLTSQKPTTTAKPATTISRFLTSTHFPSHPVENDKKPNYLENIRNQHLHEKPVYLESTSHKSISSTIPSTTFPIIIFLIFFCI</sequence>